<name>A0A437RE89_9BURK</name>
<keyword evidence="4" id="KW-1185">Reference proteome</keyword>
<keyword evidence="2" id="KW-0472">Membrane</keyword>
<dbReference type="AlphaFoldDB" id="A0A437RE89"/>
<comment type="caution">
    <text evidence="3">The sequence shown here is derived from an EMBL/GenBank/DDBJ whole genome shotgun (WGS) entry which is preliminary data.</text>
</comment>
<gene>
    <name evidence="3" type="ORF">EOE66_13010</name>
</gene>
<keyword evidence="2" id="KW-0812">Transmembrane</keyword>
<sequence length="166" mass="16017">MKLSRTSFARLRVASGACASARPSGGSIGFAALGATLLFVGLAAGAALVSAWRGAALRAALEAGLAAGLTAAFAAAFGAAFAAGLERRVRGEGAAAAAAGAGAGAGASTCAGASTAFSVAATGSFVVSMRISSGNKVNHLYLKTRGDGPAESGQRLRTSAARDRGR</sequence>
<evidence type="ECO:0000256" key="1">
    <source>
        <dbReference type="SAM" id="MobiDB-lite"/>
    </source>
</evidence>
<organism evidence="3 4">
    <name type="scientific">Rubrivivax rivuli</name>
    <dbReference type="NCBI Taxonomy" id="1862385"/>
    <lineage>
        <taxon>Bacteria</taxon>
        <taxon>Pseudomonadati</taxon>
        <taxon>Pseudomonadota</taxon>
        <taxon>Betaproteobacteria</taxon>
        <taxon>Burkholderiales</taxon>
        <taxon>Sphaerotilaceae</taxon>
        <taxon>Rubrivivax</taxon>
    </lineage>
</organism>
<reference evidence="3 4" key="1">
    <citation type="submission" date="2019-01" db="EMBL/GenBank/DDBJ databases">
        <authorList>
            <person name="Chen W.-M."/>
        </authorList>
    </citation>
    <scope>NUCLEOTIDE SEQUENCE [LARGE SCALE GENOMIC DNA]</scope>
    <source>
        <strain evidence="3 4">KYPY4</strain>
    </source>
</reference>
<feature type="transmembrane region" description="Helical" evidence="2">
    <location>
        <begin position="64"/>
        <end position="85"/>
    </location>
</feature>
<dbReference type="EMBL" id="SACR01000004">
    <property type="protein sequence ID" value="RVU45075.1"/>
    <property type="molecule type" value="Genomic_DNA"/>
</dbReference>
<protein>
    <submittedName>
        <fullName evidence="3">Uncharacterized protein</fullName>
    </submittedName>
</protein>
<evidence type="ECO:0000256" key="2">
    <source>
        <dbReference type="SAM" id="Phobius"/>
    </source>
</evidence>
<dbReference type="Proteomes" id="UP000285575">
    <property type="component" value="Unassembled WGS sequence"/>
</dbReference>
<evidence type="ECO:0000313" key="3">
    <source>
        <dbReference type="EMBL" id="RVU45075.1"/>
    </source>
</evidence>
<accession>A0A437RE89</accession>
<evidence type="ECO:0000313" key="4">
    <source>
        <dbReference type="Proteomes" id="UP000285575"/>
    </source>
</evidence>
<feature type="region of interest" description="Disordered" evidence="1">
    <location>
        <begin position="143"/>
        <end position="166"/>
    </location>
</feature>
<proteinExistence type="predicted"/>
<feature type="transmembrane region" description="Helical" evidence="2">
    <location>
        <begin position="30"/>
        <end position="52"/>
    </location>
</feature>
<keyword evidence="2" id="KW-1133">Transmembrane helix</keyword>